<accession>A0A399J0M1</accession>
<sequence>MTMQNHVPLKPKTGSGPGTGTGWKLAYSINAMIEYETLTGKEFQSVQDYFEEVQGGKLNPSVLRRLVWCGLMTHHDGITEREAGAVIDACGINASVAAVGSAVSLAFAGPEDGSAGKPQAEKADPPARAKAEPVSTGKS</sequence>
<evidence type="ECO:0008006" key="4">
    <source>
        <dbReference type="Google" id="ProtNLM"/>
    </source>
</evidence>
<dbReference type="Proteomes" id="UP000265848">
    <property type="component" value="Unassembled WGS sequence"/>
</dbReference>
<organism evidence="2 3">
    <name type="scientific">Pseudooceanicola sediminis</name>
    <dbReference type="NCBI Taxonomy" id="2211117"/>
    <lineage>
        <taxon>Bacteria</taxon>
        <taxon>Pseudomonadati</taxon>
        <taxon>Pseudomonadota</taxon>
        <taxon>Alphaproteobacteria</taxon>
        <taxon>Rhodobacterales</taxon>
        <taxon>Paracoccaceae</taxon>
        <taxon>Pseudooceanicola</taxon>
    </lineage>
</organism>
<reference evidence="2 3" key="1">
    <citation type="submission" date="2018-08" db="EMBL/GenBank/DDBJ databases">
        <title>Pseudooceanicola sediminis CY03 in the family Rhodobacteracea.</title>
        <authorList>
            <person name="Zhang Y.-J."/>
        </authorList>
    </citation>
    <scope>NUCLEOTIDE SEQUENCE [LARGE SCALE GENOMIC DNA]</scope>
    <source>
        <strain evidence="2 3">CY03</strain>
    </source>
</reference>
<name>A0A399J0M1_9RHOB</name>
<gene>
    <name evidence="2" type="ORF">DL237_09935</name>
</gene>
<feature type="compositionally biased region" description="Basic and acidic residues" evidence="1">
    <location>
        <begin position="119"/>
        <end position="131"/>
    </location>
</feature>
<dbReference type="RefSeq" id="WP_119398898.1">
    <property type="nucleotide sequence ID" value="NZ_QWJJ01000007.1"/>
</dbReference>
<evidence type="ECO:0000256" key="1">
    <source>
        <dbReference type="SAM" id="MobiDB-lite"/>
    </source>
</evidence>
<dbReference type="EMBL" id="QWJJ01000007">
    <property type="protein sequence ID" value="RII38988.1"/>
    <property type="molecule type" value="Genomic_DNA"/>
</dbReference>
<feature type="region of interest" description="Disordered" evidence="1">
    <location>
        <begin position="108"/>
        <end position="139"/>
    </location>
</feature>
<dbReference type="OrthoDB" id="7473872at2"/>
<keyword evidence="3" id="KW-1185">Reference proteome</keyword>
<dbReference type="AlphaFoldDB" id="A0A399J0M1"/>
<evidence type="ECO:0000313" key="2">
    <source>
        <dbReference type="EMBL" id="RII38988.1"/>
    </source>
</evidence>
<comment type="caution">
    <text evidence="2">The sequence shown here is derived from an EMBL/GenBank/DDBJ whole genome shotgun (WGS) entry which is preliminary data.</text>
</comment>
<protein>
    <recommendedName>
        <fullName evidence="4">Gene transfer agent family protein</fullName>
    </recommendedName>
</protein>
<evidence type="ECO:0000313" key="3">
    <source>
        <dbReference type="Proteomes" id="UP000265848"/>
    </source>
</evidence>
<proteinExistence type="predicted"/>